<keyword evidence="2" id="KW-1185">Reference proteome</keyword>
<dbReference type="AlphaFoldDB" id="A0A6A6N6A7"/>
<proteinExistence type="predicted"/>
<dbReference type="EMBL" id="JAAGAX010000003">
    <property type="protein sequence ID" value="KAF2320078.1"/>
    <property type="molecule type" value="Genomic_DNA"/>
</dbReference>
<name>A0A6A6N6A7_HEVBR</name>
<sequence>MQADSIISRTEFAIVEISGENEDAYFTDGASVNSSDCAFDFLLFIPQERDYEGGTAGCRNHIAFAGWPEPVHLGFQNEFHSLFQEWVRIITITTLMTDEEILQGL</sequence>
<reference evidence="1 2" key="1">
    <citation type="journal article" date="2020" name="Mol. Plant">
        <title>The Chromosome-Based Rubber Tree Genome Provides New Insights into Spurge Genome Evolution and Rubber Biosynthesis.</title>
        <authorList>
            <person name="Liu J."/>
            <person name="Shi C."/>
            <person name="Shi C.C."/>
            <person name="Li W."/>
            <person name="Zhang Q.J."/>
            <person name="Zhang Y."/>
            <person name="Li K."/>
            <person name="Lu H.F."/>
            <person name="Shi C."/>
            <person name="Zhu S.T."/>
            <person name="Xiao Z.Y."/>
            <person name="Nan H."/>
            <person name="Yue Y."/>
            <person name="Zhu X.G."/>
            <person name="Wu Y."/>
            <person name="Hong X.N."/>
            <person name="Fan G.Y."/>
            <person name="Tong Y."/>
            <person name="Zhang D."/>
            <person name="Mao C.L."/>
            <person name="Liu Y.L."/>
            <person name="Hao S.J."/>
            <person name="Liu W.Q."/>
            <person name="Lv M.Q."/>
            <person name="Zhang H.B."/>
            <person name="Liu Y."/>
            <person name="Hu-Tang G.R."/>
            <person name="Wang J.P."/>
            <person name="Wang J.H."/>
            <person name="Sun Y.H."/>
            <person name="Ni S.B."/>
            <person name="Chen W.B."/>
            <person name="Zhang X.C."/>
            <person name="Jiao Y.N."/>
            <person name="Eichler E.E."/>
            <person name="Li G.H."/>
            <person name="Liu X."/>
            <person name="Gao L.Z."/>
        </authorList>
    </citation>
    <scope>NUCLEOTIDE SEQUENCE [LARGE SCALE GENOMIC DNA]</scope>
    <source>
        <strain evidence="2">cv. GT1</strain>
        <tissue evidence="1">Leaf</tissue>
    </source>
</reference>
<protein>
    <submittedName>
        <fullName evidence="1">Uncharacterized protein</fullName>
    </submittedName>
</protein>
<organism evidence="1 2">
    <name type="scientific">Hevea brasiliensis</name>
    <name type="common">Para rubber tree</name>
    <name type="synonym">Siphonia brasiliensis</name>
    <dbReference type="NCBI Taxonomy" id="3981"/>
    <lineage>
        <taxon>Eukaryota</taxon>
        <taxon>Viridiplantae</taxon>
        <taxon>Streptophyta</taxon>
        <taxon>Embryophyta</taxon>
        <taxon>Tracheophyta</taxon>
        <taxon>Spermatophyta</taxon>
        <taxon>Magnoliopsida</taxon>
        <taxon>eudicotyledons</taxon>
        <taxon>Gunneridae</taxon>
        <taxon>Pentapetalae</taxon>
        <taxon>rosids</taxon>
        <taxon>fabids</taxon>
        <taxon>Malpighiales</taxon>
        <taxon>Euphorbiaceae</taxon>
        <taxon>Crotonoideae</taxon>
        <taxon>Micrandreae</taxon>
        <taxon>Hevea</taxon>
    </lineage>
</organism>
<gene>
    <name evidence="1" type="ORF">GH714_023106</name>
</gene>
<evidence type="ECO:0000313" key="1">
    <source>
        <dbReference type="EMBL" id="KAF2320078.1"/>
    </source>
</evidence>
<accession>A0A6A6N6A7</accession>
<evidence type="ECO:0000313" key="2">
    <source>
        <dbReference type="Proteomes" id="UP000467840"/>
    </source>
</evidence>
<dbReference type="Proteomes" id="UP000467840">
    <property type="component" value="Chromosome 10"/>
</dbReference>
<comment type="caution">
    <text evidence="1">The sequence shown here is derived from an EMBL/GenBank/DDBJ whole genome shotgun (WGS) entry which is preliminary data.</text>
</comment>